<dbReference type="EMBL" id="CAAHFH010000003">
    <property type="protein sequence ID" value="VGO23251.1"/>
    <property type="molecule type" value="Genomic_DNA"/>
</dbReference>
<evidence type="ECO:0000313" key="2">
    <source>
        <dbReference type="Proteomes" id="UP000346198"/>
    </source>
</evidence>
<evidence type="ECO:0000313" key="1">
    <source>
        <dbReference type="EMBL" id="VGO23251.1"/>
    </source>
</evidence>
<reference evidence="1 2" key="1">
    <citation type="submission" date="2019-04" db="EMBL/GenBank/DDBJ databases">
        <authorList>
            <person name="Van Vliet M D."/>
        </authorList>
    </citation>
    <scope>NUCLEOTIDE SEQUENCE [LARGE SCALE GENOMIC DNA]</scope>
    <source>
        <strain evidence="1 2">F21</strain>
    </source>
</reference>
<gene>
    <name evidence="1" type="ORF">SCARR_05358</name>
</gene>
<organism evidence="1 2">
    <name type="scientific">Pontiella sulfatireligans</name>
    <dbReference type="NCBI Taxonomy" id="2750658"/>
    <lineage>
        <taxon>Bacteria</taxon>
        <taxon>Pseudomonadati</taxon>
        <taxon>Kiritimatiellota</taxon>
        <taxon>Kiritimatiellia</taxon>
        <taxon>Kiritimatiellales</taxon>
        <taxon>Pontiellaceae</taxon>
        <taxon>Pontiella</taxon>
    </lineage>
</organism>
<protein>
    <submittedName>
        <fullName evidence="1">Uncharacterized protein</fullName>
    </submittedName>
</protein>
<dbReference type="AlphaFoldDB" id="A0A6C2UV36"/>
<dbReference type="Proteomes" id="UP000346198">
    <property type="component" value="Unassembled WGS sequence"/>
</dbReference>
<keyword evidence="2" id="KW-1185">Reference proteome</keyword>
<proteinExistence type="predicted"/>
<accession>A0A6C2UV36</accession>
<name>A0A6C2UV36_9BACT</name>
<sequence length="79" mass="9524">MRQTKDINQTRKNKHLNWEERIQREIRQRVGLSTVQVGMRIGRPARTIHREIRRGWILHRTGKYTVQERYSADRGAKNS</sequence>